<gene>
    <name evidence="11 14" type="primary">xerD</name>
    <name evidence="14" type="ordered locus">Tph_c16080</name>
</gene>
<evidence type="ECO:0000256" key="7">
    <source>
        <dbReference type="ARBA" id="ARBA00022908"/>
    </source>
</evidence>
<keyword evidence="7 11" id="KW-0229">DNA integration</keyword>
<keyword evidence="6 11" id="KW-0159">Chromosome partition</keyword>
<sequence length="293" mass="33716">MGVLCDFLSFLQVERGLSRNTVQSYRYDLEHFISFLSGQGCRPEQATQTAILSFMNYLQMQNRSARTRSRKLAAIRTFYRYLLQEGRIGLDPTENLTSPKLERVLPRVLSVGEVELLLSQPDTRTVIGLRDKAMLELLYATGMRVSEMLSLNTEHLNLDLGFVRCLGKGSRERIIPVGEVALRYSREYLSRGRLKLRKNNWERALFLNRHGSRLSRQGFWKILKGYARRAGITKEITPHVLRHSFATHLLENGADLRVVQEILGHADVTTTQIYTHLSQGKLRDVYEKAHPRS</sequence>
<dbReference type="KEGG" id="tpz:Tph_c16080"/>
<dbReference type="GO" id="GO:0009037">
    <property type="term" value="F:tyrosine-based site-specific recombinase activity"/>
    <property type="evidence" value="ECO:0007669"/>
    <property type="project" value="UniProtKB-UniRule"/>
</dbReference>
<dbReference type="InterPro" id="IPR004107">
    <property type="entry name" value="Integrase_SAM-like_N"/>
</dbReference>
<evidence type="ECO:0000256" key="8">
    <source>
        <dbReference type="ARBA" id="ARBA00023125"/>
    </source>
</evidence>
<evidence type="ECO:0000256" key="4">
    <source>
        <dbReference type="ARBA" id="ARBA00022490"/>
    </source>
</evidence>
<dbReference type="HOGENOM" id="CLU_027562_9_6_9"/>
<dbReference type="PROSITE" id="PS51900">
    <property type="entry name" value="CB"/>
    <property type="match status" value="1"/>
</dbReference>
<dbReference type="PANTHER" id="PTHR30349:SF81">
    <property type="entry name" value="TYROSINE RECOMBINASE XERC"/>
    <property type="match status" value="1"/>
</dbReference>
<feature type="domain" description="Tyr recombinase" evidence="12">
    <location>
        <begin position="104"/>
        <end position="287"/>
    </location>
</feature>
<keyword evidence="10 11" id="KW-0131">Cell cycle</keyword>
<reference evidence="14 15" key="1">
    <citation type="journal article" date="2012" name="BMC Genomics">
        <title>Genome-guided analysis of physiological and morphological traits of the fermentative acetate oxidizer Thermacetogenium phaeum.</title>
        <authorList>
            <person name="Oehler D."/>
            <person name="Poehlein A."/>
            <person name="Leimbach A."/>
            <person name="Muller N."/>
            <person name="Daniel R."/>
            <person name="Gottschalk G."/>
            <person name="Schink B."/>
        </authorList>
    </citation>
    <scope>NUCLEOTIDE SEQUENCE [LARGE SCALE GENOMIC DNA]</scope>
    <source>
        <strain evidence="15">ATCC BAA-254 / DSM 26808 / PB</strain>
    </source>
</reference>
<evidence type="ECO:0000256" key="1">
    <source>
        <dbReference type="ARBA" id="ARBA00004496"/>
    </source>
</evidence>
<dbReference type="HAMAP" id="MF_01808">
    <property type="entry name" value="Recomb_XerC_XerD"/>
    <property type="match status" value="1"/>
</dbReference>
<dbReference type="GO" id="GO:0051301">
    <property type="term" value="P:cell division"/>
    <property type="evidence" value="ECO:0007669"/>
    <property type="project" value="UniProtKB-KW"/>
</dbReference>
<comment type="subcellular location">
    <subcellularLocation>
        <location evidence="1 11">Cytoplasm</location>
    </subcellularLocation>
</comment>
<comment type="subunit">
    <text evidence="11">Forms a cyclic heterotetrameric complex composed of two molecules of XerC and two molecules of XerD.</text>
</comment>
<dbReference type="AlphaFoldDB" id="K4LG56"/>
<dbReference type="GO" id="GO:0007059">
    <property type="term" value="P:chromosome segregation"/>
    <property type="evidence" value="ECO:0007669"/>
    <property type="project" value="UniProtKB-UniRule"/>
</dbReference>
<dbReference type="InterPro" id="IPR010998">
    <property type="entry name" value="Integrase_recombinase_N"/>
</dbReference>
<feature type="active site" evidence="11">
    <location>
        <position position="265"/>
    </location>
</feature>
<keyword evidence="8 11" id="KW-0238">DNA-binding</keyword>
<dbReference type="NCBIfam" id="NF040815">
    <property type="entry name" value="recomb_XerA_Arch"/>
    <property type="match status" value="1"/>
</dbReference>
<name>K4LG56_THEPS</name>
<dbReference type="NCBIfam" id="TIGR02225">
    <property type="entry name" value="recomb_XerD"/>
    <property type="match status" value="1"/>
</dbReference>
<evidence type="ECO:0000256" key="5">
    <source>
        <dbReference type="ARBA" id="ARBA00022618"/>
    </source>
</evidence>
<dbReference type="EMBL" id="CP003732">
    <property type="protein sequence ID" value="AFV11813.1"/>
    <property type="molecule type" value="Genomic_DNA"/>
</dbReference>
<proteinExistence type="inferred from homology"/>
<organism evidence="14 15">
    <name type="scientific">Thermacetogenium phaeum (strain ATCC BAA-254 / DSM 26808 / PB)</name>
    <dbReference type="NCBI Taxonomy" id="1089553"/>
    <lineage>
        <taxon>Bacteria</taxon>
        <taxon>Bacillati</taxon>
        <taxon>Bacillota</taxon>
        <taxon>Clostridia</taxon>
        <taxon>Thermoanaerobacterales</taxon>
        <taxon>Thermoanaerobacteraceae</taxon>
        <taxon>Thermacetogenium</taxon>
    </lineage>
</organism>
<feature type="domain" description="Core-binding (CB)" evidence="13">
    <location>
        <begin position="1"/>
        <end position="83"/>
    </location>
</feature>
<dbReference type="STRING" id="1089553.Tph_c16080"/>
<comment type="similarity">
    <text evidence="2 11">Belongs to the 'phage' integrase family. XerD subfamily.</text>
</comment>
<feature type="active site" description="O-(3'-phospho-DNA)-tyrosine intermediate" evidence="11">
    <location>
        <position position="274"/>
    </location>
</feature>
<feature type="active site" evidence="11">
    <location>
        <position position="168"/>
    </location>
</feature>
<evidence type="ECO:0000256" key="6">
    <source>
        <dbReference type="ARBA" id="ARBA00022829"/>
    </source>
</evidence>
<evidence type="ECO:0000256" key="10">
    <source>
        <dbReference type="ARBA" id="ARBA00023306"/>
    </source>
</evidence>
<evidence type="ECO:0000256" key="3">
    <source>
        <dbReference type="ARBA" id="ARBA00015810"/>
    </source>
</evidence>
<dbReference type="Pfam" id="PF02899">
    <property type="entry name" value="Phage_int_SAM_1"/>
    <property type="match status" value="1"/>
</dbReference>
<evidence type="ECO:0000256" key="9">
    <source>
        <dbReference type="ARBA" id="ARBA00023172"/>
    </source>
</evidence>
<evidence type="ECO:0000313" key="15">
    <source>
        <dbReference type="Proteomes" id="UP000000467"/>
    </source>
</evidence>
<dbReference type="InterPro" id="IPR044068">
    <property type="entry name" value="CB"/>
</dbReference>
<dbReference type="Proteomes" id="UP000000467">
    <property type="component" value="Chromosome"/>
</dbReference>
<dbReference type="GO" id="GO:0006313">
    <property type="term" value="P:DNA transposition"/>
    <property type="evidence" value="ECO:0007669"/>
    <property type="project" value="UniProtKB-UniRule"/>
</dbReference>
<dbReference type="Gene3D" id="1.10.150.130">
    <property type="match status" value="1"/>
</dbReference>
<keyword evidence="5 11" id="KW-0132">Cell division</keyword>
<feature type="active site" evidence="11">
    <location>
        <position position="242"/>
    </location>
</feature>
<dbReference type="eggNOG" id="COG4974">
    <property type="taxonomic scope" value="Bacteria"/>
</dbReference>
<dbReference type="InterPro" id="IPR013762">
    <property type="entry name" value="Integrase-like_cat_sf"/>
</dbReference>
<comment type="function">
    <text evidence="11">Site-specific tyrosine recombinase, which acts by catalyzing the cutting and rejoining of the recombining DNA molecules. The XerC-XerD complex is essential to convert dimers of the bacterial chromosome into monomers to permit their segregation at cell division. It also contributes to the segregational stability of plasmids.</text>
</comment>
<dbReference type="InterPro" id="IPR011010">
    <property type="entry name" value="DNA_brk_join_enz"/>
</dbReference>
<evidence type="ECO:0000256" key="11">
    <source>
        <dbReference type="HAMAP-Rule" id="MF_01807"/>
    </source>
</evidence>
<dbReference type="GO" id="GO:0003677">
    <property type="term" value="F:DNA binding"/>
    <property type="evidence" value="ECO:0007669"/>
    <property type="project" value="UniProtKB-UniRule"/>
</dbReference>
<dbReference type="PANTHER" id="PTHR30349">
    <property type="entry name" value="PHAGE INTEGRASE-RELATED"/>
    <property type="match status" value="1"/>
</dbReference>
<protein>
    <recommendedName>
        <fullName evidence="3 11">Tyrosine recombinase XerD</fullName>
    </recommendedName>
</protein>
<dbReference type="InterPro" id="IPR023009">
    <property type="entry name" value="Tyrosine_recombinase_XerC/XerD"/>
</dbReference>
<keyword evidence="15" id="KW-1185">Reference proteome</keyword>
<feature type="active site" evidence="11">
    <location>
        <position position="239"/>
    </location>
</feature>
<keyword evidence="9 11" id="KW-0233">DNA recombination</keyword>
<keyword evidence="4 11" id="KW-0963">Cytoplasm</keyword>
<dbReference type="Gene3D" id="1.10.443.10">
    <property type="entry name" value="Intergrase catalytic core"/>
    <property type="match status" value="1"/>
</dbReference>
<dbReference type="HAMAP" id="MF_01807">
    <property type="entry name" value="Recomb_XerD"/>
    <property type="match status" value="1"/>
</dbReference>
<dbReference type="InterPro" id="IPR050090">
    <property type="entry name" value="Tyrosine_recombinase_XerCD"/>
</dbReference>
<evidence type="ECO:0000259" key="12">
    <source>
        <dbReference type="PROSITE" id="PS51898"/>
    </source>
</evidence>
<feature type="active site" evidence="11">
    <location>
        <position position="144"/>
    </location>
</feature>
<dbReference type="NCBIfam" id="NF001399">
    <property type="entry name" value="PRK00283.1"/>
    <property type="match status" value="1"/>
</dbReference>
<evidence type="ECO:0000313" key="14">
    <source>
        <dbReference type="EMBL" id="AFV11813.1"/>
    </source>
</evidence>
<evidence type="ECO:0000256" key="2">
    <source>
        <dbReference type="ARBA" id="ARBA00010450"/>
    </source>
</evidence>
<dbReference type="InterPro" id="IPR002104">
    <property type="entry name" value="Integrase_catalytic"/>
</dbReference>
<evidence type="ECO:0000259" key="13">
    <source>
        <dbReference type="PROSITE" id="PS51900"/>
    </source>
</evidence>
<dbReference type="GO" id="GO:0005737">
    <property type="term" value="C:cytoplasm"/>
    <property type="evidence" value="ECO:0007669"/>
    <property type="project" value="UniProtKB-SubCell"/>
</dbReference>
<accession>K4LG56</accession>
<dbReference type="InterPro" id="IPR011932">
    <property type="entry name" value="Recomb_XerD"/>
</dbReference>
<dbReference type="SUPFAM" id="SSF56349">
    <property type="entry name" value="DNA breaking-rejoining enzymes"/>
    <property type="match status" value="1"/>
</dbReference>
<dbReference type="PROSITE" id="PS51898">
    <property type="entry name" value="TYR_RECOMBINASE"/>
    <property type="match status" value="1"/>
</dbReference>
<dbReference type="CDD" id="cd00798">
    <property type="entry name" value="INT_XerDC_C"/>
    <property type="match status" value="1"/>
</dbReference>
<dbReference type="Pfam" id="PF00589">
    <property type="entry name" value="Phage_integrase"/>
    <property type="match status" value="1"/>
</dbReference>